<keyword evidence="1" id="KW-0812">Transmembrane</keyword>
<proteinExistence type="predicted"/>
<feature type="transmembrane region" description="Helical" evidence="1">
    <location>
        <begin position="43"/>
        <end position="62"/>
    </location>
</feature>
<dbReference type="STRING" id="504472.Slin_5843"/>
<dbReference type="Proteomes" id="UP000002028">
    <property type="component" value="Chromosome"/>
</dbReference>
<feature type="transmembrane region" description="Helical" evidence="1">
    <location>
        <begin position="196"/>
        <end position="215"/>
    </location>
</feature>
<dbReference type="EMBL" id="CP001769">
    <property type="protein sequence ID" value="ADB41808.1"/>
    <property type="molecule type" value="Genomic_DNA"/>
</dbReference>
<evidence type="ECO:0000256" key="1">
    <source>
        <dbReference type="SAM" id="Phobius"/>
    </source>
</evidence>
<feature type="transmembrane region" description="Helical" evidence="1">
    <location>
        <begin position="156"/>
        <end position="176"/>
    </location>
</feature>
<dbReference type="HOGENOM" id="CLU_1229252_0_0_10"/>
<feature type="transmembrane region" description="Helical" evidence="1">
    <location>
        <begin position="126"/>
        <end position="144"/>
    </location>
</feature>
<reference evidence="2 3" key="1">
    <citation type="journal article" date="2010" name="Stand. Genomic Sci.">
        <title>Complete genome sequence of Spirosoma linguale type strain (1).</title>
        <authorList>
            <person name="Lail K."/>
            <person name="Sikorski J."/>
            <person name="Saunders E."/>
            <person name="Lapidus A."/>
            <person name="Glavina Del Rio T."/>
            <person name="Copeland A."/>
            <person name="Tice H."/>
            <person name="Cheng J.-F."/>
            <person name="Lucas S."/>
            <person name="Nolan M."/>
            <person name="Bruce D."/>
            <person name="Goodwin L."/>
            <person name="Pitluck S."/>
            <person name="Ivanova N."/>
            <person name="Mavromatis K."/>
            <person name="Ovchinnikova G."/>
            <person name="Pati A."/>
            <person name="Chen A."/>
            <person name="Palaniappan K."/>
            <person name="Land M."/>
            <person name="Hauser L."/>
            <person name="Chang Y.-J."/>
            <person name="Jeffries C.D."/>
            <person name="Chain P."/>
            <person name="Brettin T."/>
            <person name="Detter J.C."/>
            <person name="Schuetze A."/>
            <person name="Rohde M."/>
            <person name="Tindall B.J."/>
            <person name="Goeker M."/>
            <person name="Bristow J."/>
            <person name="Eisen J.A."/>
            <person name="Markowitz V."/>
            <person name="Hugenholtz P."/>
            <person name="Kyrpides N.C."/>
            <person name="Klenk H.-P."/>
            <person name="Chen F."/>
        </authorList>
    </citation>
    <scope>NUCLEOTIDE SEQUENCE [LARGE SCALE GENOMIC DNA]</scope>
    <source>
        <strain evidence="3">ATCC 33905 / DSM 74 / LMG 10896 / Claus 1</strain>
    </source>
</reference>
<keyword evidence="1" id="KW-1133">Transmembrane helix</keyword>
<keyword evidence="1" id="KW-0472">Membrane</keyword>
<dbReference type="eggNOG" id="ENOG50338U7">
    <property type="taxonomic scope" value="Bacteria"/>
</dbReference>
<gene>
    <name evidence="2" type="ordered locus">Slin_5843</name>
</gene>
<dbReference type="KEGG" id="sli:Slin_5843"/>
<organism evidence="2 3">
    <name type="scientific">Spirosoma linguale (strain ATCC 33905 / DSM 74 / LMG 10896 / Claus 1)</name>
    <dbReference type="NCBI Taxonomy" id="504472"/>
    <lineage>
        <taxon>Bacteria</taxon>
        <taxon>Pseudomonadati</taxon>
        <taxon>Bacteroidota</taxon>
        <taxon>Cytophagia</taxon>
        <taxon>Cytophagales</taxon>
        <taxon>Cytophagaceae</taxon>
        <taxon>Spirosoma</taxon>
    </lineage>
</organism>
<protein>
    <submittedName>
        <fullName evidence="2">Uncharacterized protein</fullName>
    </submittedName>
</protein>
<dbReference type="AlphaFoldDB" id="D2QSM6"/>
<feature type="transmembrane region" description="Helical" evidence="1">
    <location>
        <begin position="97"/>
        <end position="114"/>
    </location>
</feature>
<keyword evidence="3" id="KW-1185">Reference proteome</keyword>
<name>D2QSM6_SPILD</name>
<feature type="transmembrane region" description="Helical" evidence="1">
    <location>
        <begin position="68"/>
        <end position="90"/>
    </location>
</feature>
<accession>D2QSM6</accession>
<evidence type="ECO:0000313" key="2">
    <source>
        <dbReference type="EMBL" id="ADB41808.1"/>
    </source>
</evidence>
<sequence length="225" mass="25896">MLDRLLLLCEKYPLDFITHLSSSLPVLLGLLRYKYLSLSSKLIIAFFISYFLIESLGTWLSLLKSNNLYLQNIEAIVETLFVLGIALASLQSLKWKRLTLFFAALSLTASAVTYQQDAVSSMSQSAFRLFAIFVCLSYFSKILMDVSVKNILLHTLFWFISGLLIYTSGTFFIMLFSEYWYKDINKVSAEVFDKYWNSSQVLFIIFCCLSAYGLWSSKYDQDNTL</sequence>
<evidence type="ECO:0000313" key="3">
    <source>
        <dbReference type="Proteomes" id="UP000002028"/>
    </source>
</evidence>